<evidence type="ECO:0000313" key="4">
    <source>
        <dbReference type="Proteomes" id="UP001500908"/>
    </source>
</evidence>
<dbReference type="Gene3D" id="3.30.300.30">
    <property type="match status" value="1"/>
</dbReference>
<evidence type="ECO:0000256" key="1">
    <source>
        <dbReference type="SAM" id="MobiDB-lite"/>
    </source>
</evidence>
<dbReference type="SUPFAM" id="SSF56801">
    <property type="entry name" value="Acetyl-CoA synthetase-like"/>
    <property type="match status" value="1"/>
</dbReference>
<dbReference type="PANTHER" id="PTHR45527">
    <property type="entry name" value="NONRIBOSOMAL PEPTIDE SYNTHETASE"/>
    <property type="match status" value="1"/>
</dbReference>
<dbReference type="PROSITE" id="PS00455">
    <property type="entry name" value="AMP_BINDING"/>
    <property type="match status" value="1"/>
</dbReference>
<proteinExistence type="predicted"/>
<organism evidence="3 4">
    <name type="scientific">Salinactinospora qingdaonensis</name>
    <dbReference type="NCBI Taxonomy" id="702744"/>
    <lineage>
        <taxon>Bacteria</taxon>
        <taxon>Bacillati</taxon>
        <taxon>Actinomycetota</taxon>
        <taxon>Actinomycetes</taxon>
        <taxon>Streptosporangiales</taxon>
        <taxon>Nocardiopsidaceae</taxon>
        <taxon>Salinactinospora</taxon>
    </lineage>
</organism>
<dbReference type="PANTHER" id="PTHR45527:SF1">
    <property type="entry name" value="FATTY ACID SYNTHASE"/>
    <property type="match status" value="1"/>
</dbReference>
<dbReference type="EMBL" id="BAABDD010000030">
    <property type="protein sequence ID" value="GAA3760253.1"/>
    <property type="molecule type" value="Genomic_DNA"/>
</dbReference>
<comment type="caution">
    <text evidence="3">The sequence shown here is derived from an EMBL/GenBank/DDBJ whole genome shotgun (WGS) entry which is preliminary data.</text>
</comment>
<dbReference type="Gene3D" id="3.40.50.12780">
    <property type="entry name" value="N-terminal domain of ligase-like"/>
    <property type="match status" value="1"/>
</dbReference>
<accession>A0ABP7GA23</accession>
<dbReference type="InterPro" id="IPR045851">
    <property type="entry name" value="AMP-bd_C_sf"/>
</dbReference>
<dbReference type="Gene3D" id="1.10.1200.10">
    <property type="entry name" value="ACP-like"/>
    <property type="match status" value="1"/>
</dbReference>
<dbReference type="PRINTS" id="PR00154">
    <property type="entry name" value="AMPBINDING"/>
</dbReference>
<protein>
    <submittedName>
        <fullName evidence="3">Amino acid adenylation domain-containing protein</fullName>
    </submittedName>
</protein>
<reference evidence="4" key="1">
    <citation type="journal article" date="2019" name="Int. J. Syst. Evol. Microbiol.">
        <title>The Global Catalogue of Microorganisms (GCM) 10K type strain sequencing project: providing services to taxonomists for standard genome sequencing and annotation.</title>
        <authorList>
            <consortium name="The Broad Institute Genomics Platform"/>
            <consortium name="The Broad Institute Genome Sequencing Center for Infectious Disease"/>
            <person name="Wu L."/>
            <person name="Ma J."/>
        </authorList>
    </citation>
    <scope>NUCLEOTIDE SEQUENCE [LARGE SCALE GENOMIC DNA]</scope>
    <source>
        <strain evidence="4">JCM 17137</strain>
    </source>
</reference>
<evidence type="ECO:0000259" key="2">
    <source>
        <dbReference type="PROSITE" id="PS50075"/>
    </source>
</evidence>
<dbReference type="InterPro" id="IPR010071">
    <property type="entry name" value="AA_adenyl_dom"/>
</dbReference>
<dbReference type="Pfam" id="PF13193">
    <property type="entry name" value="AMP-binding_C"/>
    <property type="match status" value="1"/>
</dbReference>
<dbReference type="PROSITE" id="PS50075">
    <property type="entry name" value="CARRIER"/>
    <property type="match status" value="1"/>
</dbReference>
<sequence>MKISQEDLPYRDYALSHSLFPGSRLEEIFEARAEEHPERDAVTTPDGSMTYRELDSRATVVARRLTGHGVGPDVVIALYTDRSVEMLVGLLGILKAGGAYLPVDSTAPAARVRWLLEDSGASAVVTVSRLAATLGDWAGKRVLVDGEAAEDGAPAPEPSMPRAATDLAYVIYTSGSTGTPKGVLVEHRNIVGLFEQTRQQFDFGPDDVWTMFHSVAFDFSVWEIWGALLHGGRLVIVPDEVCRAPARFRSLLTEQGVTVVNQTPSALRQLIGAEVAADDIGGPRLRWVILGGERLDPGMLEPWIARRGDEQPRLVNMYGITETTVHASFRRITREDVDRRGVSPIGVALPGLEFLVLRESGEATDTGEAGELYISGTGVARGYLNRAQLTAERFVYPSQADGRRCYRTGDLVARDDSGEYRYLGRVDDQLKVRGFRIEPGEVEAALNTHPGVATSVVTAWDYGEGDVRLVAYLVPAGEPVEAAWGQQGPVDALTALPSHMHPSAFVTLRSLPMTANGKVDRNALPDPRQSGDGTEGSGLSAVQAEIAAIWRQVLGVAEVDLDGDFFDLGGTSLTLVRMFDRVNAHFNTDLDISVLVDEATVRSLAANFE</sequence>
<dbReference type="NCBIfam" id="TIGR01733">
    <property type="entry name" value="AA-adenyl-dom"/>
    <property type="match status" value="1"/>
</dbReference>
<dbReference type="Pfam" id="PF00550">
    <property type="entry name" value="PP-binding"/>
    <property type="match status" value="1"/>
</dbReference>
<feature type="region of interest" description="Disordered" evidence="1">
    <location>
        <begin position="517"/>
        <end position="537"/>
    </location>
</feature>
<dbReference type="Proteomes" id="UP001500908">
    <property type="component" value="Unassembled WGS sequence"/>
</dbReference>
<keyword evidence="4" id="KW-1185">Reference proteome</keyword>
<dbReference type="Pfam" id="PF00501">
    <property type="entry name" value="AMP-binding"/>
    <property type="match status" value="1"/>
</dbReference>
<feature type="domain" description="Carrier" evidence="2">
    <location>
        <begin position="537"/>
        <end position="609"/>
    </location>
</feature>
<name>A0ABP7GA23_9ACTN</name>
<dbReference type="CDD" id="cd17643">
    <property type="entry name" value="A_NRPS_Cytc1-like"/>
    <property type="match status" value="1"/>
</dbReference>
<dbReference type="InterPro" id="IPR036736">
    <property type="entry name" value="ACP-like_sf"/>
</dbReference>
<dbReference type="InterPro" id="IPR025110">
    <property type="entry name" value="AMP-bd_C"/>
</dbReference>
<dbReference type="InterPro" id="IPR020845">
    <property type="entry name" value="AMP-binding_CS"/>
</dbReference>
<dbReference type="InterPro" id="IPR020459">
    <property type="entry name" value="AMP-binding"/>
</dbReference>
<dbReference type="InterPro" id="IPR009081">
    <property type="entry name" value="PP-bd_ACP"/>
</dbReference>
<dbReference type="InterPro" id="IPR042099">
    <property type="entry name" value="ANL_N_sf"/>
</dbReference>
<evidence type="ECO:0000313" key="3">
    <source>
        <dbReference type="EMBL" id="GAA3760253.1"/>
    </source>
</evidence>
<dbReference type="SUPFAM" id="SSF47336">
    <property type="entry name" value="ACP-like"/>
    <property type="match status" value="1"/>
</dbReference>
<gene>
    <name evidence="3" type="ORF">GCM10022402_42730</name>
</gene>
<dbReference type="InterPro" id="IPR000873">
    <property type="entry name" value="AMP-dep_synth/lig_dom"/>
</dbReference>